<dbReference type="Ensembl" id="ENSPNAT00000042413.1">
    <property type="protein sequence ID" value="ENSPNAP00000079838.1"/>
    <property type="gene ID" value="ENSPNAG00000036203.1"/>
</dbReference>
<name>A0AAR2LTA9_PYGNA</name>
<proteinExistence type="predicted"/>
<feature type="region of interest" description="Disordered" evidence="1">
    <location>
        <begin position="196"/>
        <end position="219"/>
    </location>
</feature>
<reference evidence="2 3" key="1">
    <citation type="submission" date="2020-10" db="EMBL/GenBank/DDBJ databases">
        <title>Pygocentrus nattereri (red-bellied piranha) genome, fPygNat1, primary haplotype.</title>
        <authorList>
            <person name="Myers G."/>
            <person name="Meyer A."/>
            <person name="Karagic N."/>
            <person name="Pippel M."/>
            <person name="Winkler S."/>
            <person name="Tracey A."/>
            <person name="Wood J."/>
            <person name="Formenti G."/>
            <person name="Howe K."/>
            <person name="Fedrigo O."/>
            <person name="Jarvis E.D."/>
        </authorList>
    </citation>
    <scope>NUCLEOTIDE SEQUENCE [LARGE SCALE GENOMIC DNA]</scope>
</reference>
<reference evidence="2" key="2">
    <citation type="submission" date="2025-08" db="UniProtKB">
        <authorList>
            <consortium name="Ensembl"/>
        </authorList>
    </citation>
    <scope>IDENTIFICATION</scope>
</reference>
<organism evidence="2 3">
    <name type="scientific">Pygocentrus nattereri</name>
    <name type="common">Red-bellied piranha</name>
    <dbReference type="NCBI Taxonomy" id="42514"/>
    <lineage>
        <taxon>Eukaryota</taxon>
        <taxon>Metazoa</taxon>
        <taxon>Chordata</taxon>
        <taxon>Craniata</taxon>
        <taxon>Vertebrata</taxon>
        <taxon>Euteleostomi</taxon>
        <taxon>Actinopterygii</taxon>
        <taxon>Neopterygii</taxon>
        <taxon>Teleostei</taxon>
        <taxon>Ostariophysi</taxon>
        <taxon>Characiformes</taxon>
        <taxon>Characoidei</taxon>
        <taxon>Pygocentrus</taxon>
    </lineage>
</organism>
<dbReference type="GeneTree" id="ENSGT01090000261392"/>
<gene>
    <name evidence="2" type="primary">ALKBH3</name>
</gene>
<reference evidence="2" key="3">
    <citation type="submission" date="2025-09" db="UniProtKB">
        <authorList>
            <consortium name="Ensembl"/>
        </authorList>
    </citation>
    <scope>IDENTIFICATION</scope>
</reference>
<accession>A0AAR2LTA9</accession>
<evidence type="ECO:0000313" key="2">
    <source>
        <dbReference type="Ensembl" id="ENSPNAP00000079838.1"/>
    </source>
</evidence>
<dbReference type="Proteomes" id="UP001501920">
    <property type="component" value="Chromosome 17"/>
</dbReference>
<dbReference type="AlphaFoldDB" id="A0AAR2LTA9"/>
<sequence>KSISSGFSRGLNDTLFLYTAFSKQVQDLQKQSEVKWASNRRLAEQNLSYQPYIKNSKTLLYLELHLPVFYQCSSTRYSVFLFLWQKFLEGNMLPVDFLESFRSTRKFYYRHLVQVEKMQDLSTHEQPRTETLPKYFHSANTVNVFYSLPPVMLPSTFLPVMGRSYLPPLNHHGGGAMWTPFIPLTNPGQSQEDMRVWSQRLEHLQQQKETKDRGPKSSP</sequence>
<keyword evidence="3" id="KW-1185">Reference proteome</keyword>
<evidence type="ECO:0000256" key="1">
    <source>
        <dbReference type="SAM" id="MobiDB-lite"/>
    </source>
</evidence>
<protein>
    <submittedName>
        <fullName evidence="2">Uncharacterized protein</fullName>
    </submittedName>
</protein>
<evidence type="ECO:0000313" key="3">
    <source>
        <dbReference type="Proteomes" id="UP001501920"/>
    </source>
</evidence>